<evidence type="ECO:0000259" key="4">
    <source>
        <dbReference type="Pfam" id="PF01420"/>
    </source>
</evidence>
<feature type="domain" description="Type I restriction modification DNA specificity" evidence="4">
    <location>
        <begin position="69"/>
        <end position="175"/>
    </location>
</feature>
<dbReference type="InterPro" id="IPR051212">
    <property type="entry name" value="Type-I_RE_S_subunit"/>
</dbReference>
<evidence type="ECO:0000256" key="2">
    <source>
        <dbReference type="ARBA" id="ARBA00022747"/>
    </source>
</evidence>
<dbReference type="PANTHER" id="PTHR43140">
    <property type="entry name" value="TYPE-1 RESTRICTION ENZYME ECOKI SPECIFICITY PROTEIN"/>
    <property type="match status" value="1"/>
</dbReference>
<dbReference type="SUPFAM" id="SSF116734">
    <property type="entry name" value="DNA methylase specificity domain"/>
    <property type="match status" value="2"/>
</dbReference>
<keyword evidence="6" id="KW-1185">Reference proteome</keyword>
<dbReference type="EMBL" id="JAEPIV010000001">
    <property type="protein sequence ID" value="MBK4717466.1"/>
    <property type="molecule type" value="Genomic_DNA"/>
</dbReference>
<comment type="similarity">
    <text evidence="1">Belongs to the type-I restriction system S methylase family.</text>
</comment>
<reference evidence="5 6" key="1">
    <citation type="submission" date="2021-01" db="EMBL/GenBank/DDBJ databases">
        <title>Azospirillum sp. YIM DDC1 draft genome.</title>
        <authorList>
            <person name="Wang Y.-X."/>
        </authorList>
    </citation>
    <scope>NUCLEOTIDE SEQUENCE [LARGE SCALE GENOMIC DNA]</scope>
    <source>
        <strain evidence="5 6">YIM DDC1</strain>
    </source>
</reference>
<keyword evidence="5" id="KW-0255">Endonuclease</keyword>
<dbReference type="GO" id="GO:0004519">
    <property type="term" value="F:endonuclease activity"/>
    <property type="evidence" value="ECO:0007669"/>
    <property type="project" value="UniProtKB-KW"/>
</dbReference>
<dbReference type="InterPro" id="IPR044946">
    <property type="entry name" value="Restrct_endonuc_typeI_TRD_sf"/>
</dbReference>
<accession>A0ABS1HRL3</accession>
<keyword evidence="3" id="KW-0238">DNA-binding</keyword>
<organism evidence="5 6">
    <name type="scientific">Azospirillum aestuarii</name>
    <dbReference type="NCBI Taxonomy" id="2802052"/>
    <lineage>
        <taxon>Bacteria</taxon>
        <taxon>Pseudomonadati</taxon>
        <taxon>Pseudomonadota</taxon>
        <taxon>Alphaproteobacteria</taxon>
        <taxon>Rhodospirillales</taxon>
        <taxon>Azospirillaceae</taxon>
        <taxon>Azospirillum</taxon>
    </lineage>
</organism>
<keyword evidence="2" id="KW-0680">Restriction system</keyword>
<dbReference type="InterPro" id="IPR000055">
    <property type="entry name" value="Restrct_endonuc_typeI_TRD"/>
</dbReference>
<sequence>MSGRDLPAGWAQTTLENLINPERPLCYGVIQPGDEVTEGNTLIRVCDLVNGSVDVGHLRRISHEVDQQYQRSRVEEGDVLVSIVGTIGRTSVVPSELRGSNIARALAKLSPNGAVTGAWLAYWLTAPEMQDWLVRESREVARKTLNLGELAQAPVPLAPPPEQHRIVEKIKALTARSRRAREALDSLPALIDRYRQSVLAAAFRGDLTADWRERQDTGGPISVSELAAMRRHLWEAVAANRQSARQARYPNPDEVAEEAFGLPADWRWVTVDELCPVVQYGTSAKTSEAGGVTVLRMGNIQSGRLNFDSLKYLPTDHDEFPELLLDRGDVLFNRTNSPELVGKSAVFDEYSSPCSFASYLIRLKVAGLDPRLLAAYINSPFGRSWARGAVSQQVGQANINGSKLKALAVPLPPAAEQKEIFRRVAAYEAAVLNLLEQHDTANSRLATLDQSILAKAFRGELVPQDPNDEPASVLLERIRAERAAGAVPRRGRRSKGA</sequence>
<keyword evidence="5" id="KW-0540">Nuclease</keyword>
<dbReference type="CDD" id="cd17524">
    <property type="entry name" value="RMtype1_S_EcoUTORF5051P-TRD2-CR2_like"/>
    <property type="match status" value="1"/>
</dbReference>
<comment type="caution">
    <text evidence="5">The sequence shown here is derived from an EMBL/GenBank/DDBJ whole genome shotgun (WGS) entry which is preliminary data.</text>
</comment>
<dbReference type="PANTHER" id="PTHR43140:SF1">
    <property type="entry name" value="TYPE I RESTRICTION ENZYME ECOKI SPECIFICITY SUBUNIT"/>
    <property type="match status" value="1"/>
</dbReference>
<protein>
    <submittedName>
        <fullName evidence="5">Restriction endonuclease subunit S</fullName>
    </submittedName>
</protein>
<proteinExistence type="inferred from homology"/>
<dbReference type="Proteomes" id="UP000654452">
    <property type="component" value="Unassembled WGS sequence"/>
</dbReference>
<keyword evidence="5" id="KW-0378">Hydrolase</keyword>
<evidence type="ECO:0000256" key="3">
    <source>
        <dbReference type="ARBA" id="ARBA00023125"/>
    </source>
</evidence>
<evidence type="ECO:0000313" key="6">
    <source>
        <dbReference type="Proteomes" id="UP000654452"/>
    </source>
</evidence>
<name>A0ABS1HRL3_9PROT</name>
<feature type="domain" description="Type I restriction modification DNA specificity" evidence="4">
    <location>
        <begin position="263"/>
        <end position="429"/>
    </location>
</feature>
<dbReference type="RefSeq" id="WP_200483865.1">
    <property type="nucleotide sequence ID" value="NZ_JAEPIV010000001.1"/>
</dbReference>
<dbReference type="Gene3D" id="3.90.220.20">
    <property type="entry name" value="DNA methylase specificity domains"/>
    <property type="match status" value="2"/>
</dbReference>
<evidence type="ECO:0000313" key="5">
    <source>
        <dbReference type="EMBL" id="MBK4717466.1"/>
    </source>
</evidence>
<evidence type="ECO:0000256" key="1">
    <source>
        <dbReference type="ARBA" id="ARBA00010923"/>
    </source>
</evidence>
<dbReference type="Pfam" id="PF01420">
    <property type="entry name" value="Methylase_S"/>
    <property type="match status" value="2"/>
</dbReference>
<gene>
    <name evidence="5" type="ORF">JJL56_01145</name>
</gene>
<dbReference type="CDD" id="cd17256">
    <property type="entry name" value="RMtype1_S_EcoJA65PI-TRD1-CR1_like"/>
    <property type="match status" value="1"/>
</dbReference>